<gene>
    <name evidence="1" type="ORF">DERP_014196</name>
</gene>
<evidence type="ECO:0000313" key="2">
    <source>
        <dbReference type="Proteomes" id="UP000887458"/>
    </source>
</evidence>
<dbReference type="Proteomes" id="UP000887458">
    <property type="component" value="Unassembled WGS sequence"/>
</dbReference>
<reference evidence="1 2" key="1">
    <citation type="journal article" date="2018" name="J. Allergy Clin. Immunol.">
        <title>High-quality assembly of Dermatophagoides pteronyssinus genome and transcriptome reveals a wide range of novel allergens.</title>
        <authorList>
            <person name="Liu X.Y."/>
            <person name="Yang K.Y."/>
            <person name="Wang M.Q."/>
            <person name="Kwok J.S."/>
            <person name="Zeng X."/>
            <person name="Yang Z."/>
            <person name="Xiao X.J."/>
            <person name="Lau C.P."/>
            <person name="Li Y."/>
            <person name="Huang Z.M."/>
            <person name="Ba J.G."/>
            <person name="Yim A.K."/>
            <person name="Ouyang C.Y."/>
            <person name="Ngai S.M."/>
            <person name="Chan T.F."/>
            <person name="Leung E.L."/>
            <person name="Liu L."/>
            <person name="Liu Z.G."/>
            <person name="Tsui S.K."/>
        </authorList>
    </citation>
    <scope>NUCLEOTIDE SEQUENCE [LARGE SCALE GENOMIC DNA]</scope>
    <source>
        <strain evidence="1">Derp</strain>
    </source>
</reference>
<accession>A0ABQ8IWK9</accession>
<organism evidence="1 2">
    <name type="scientific">Dermatophagoides pteronyssinus</name>
    <name type="common">European house dust mite</name>
    <dbReference type="NCBI Taxonomy" id="6956"/>
    <lineage>
        <taxon>Eukaryota</taxon>
        <taxon>Metazoa</taxon>
        <taxon>Ecdysozoa</taxon>
        <taxon>Arthropoda</taxon>
        <taxon>Chelicerata</taxon>
        <taxon>Arachnida</taxon>
        <taxon>Acari</taxon>
        <taxon>Acariformes</taxon>
        <taxon>Sarcoptiformes</taxon>
        <taxon>Astigmata</taxon>
        <taxon>Psoroptidia</taxon>
        <taxon>Analgoidea</taxon>
        <taxon>Pyroglyphidae</taxon>
        <taxon>Dermatophagoidinae</taxon>
        <taxon>Dermatophagoides</taxon>
    </lineage>
</organism>
<dbReference type="Gene3D" id="2.30.30.850">
    <property type="match status" value="1"/>
</dbReference>
<evidence type="ECO:0000313" key="1">
    <source>
        <dbReference type="EMBL" id="KAH9414689.1"/>
    </source>
</evidence>
<name>A0ABQ8IWK9_DERPT</name>
<reference evidence="1 2" key="2">
    <citation type="journal article" date="2022" name="Mol. Biol. Evol.">
        <title>Comparative Genomics Reveals Insights into the Divergent Evolution of Astigmatic Mites and Household Pest Adaptations.</title>
        <authorList>
            <person name="Xiong Q."/>
            <person name="Wan A.T."/>
            <person name="Liu X."/>
            <person name="Fung C.S."/>
            <person name="Xiao X."/>
            <person name="Malainual N."/>
            <person name="Hou J."/>
            <person name="Wang L."/>
            <person name="Wang M."/>
            <person name="Yang K.Y."/>
            <person name="Cui Y."/>
            <person name="Leung E.L."/>
            <person name="Nong W."/>
            <person name="Shin S.K."/>
            <person name="Au S.W."/>
            <person name="Jeong K.Y."/>
            <person name="Chew F.T."/>
            <person name="Hui J.H."/>
            <person name="Leung T.F."/>
            <person name="Tungtrongchitr A."/>
            <person name="Zhong N."/>
            <person name="Liu Z."/>
            <person name="Tsui S.K."/>
        </authorList>
    </citation>
    <scope>NUCLEOTIDE SEQUENCE [LARGE SCALE GENOMIC DNA]</scope>
    <source>
        <strain evidence="1">Derp</strain>
    </source>
</reference>
<comment type="caution">
    <text evidence="1">The sequence shown here is derived from an EMBL/GenBank/DDBJ whole genome shotgun (WGS) entry which is preliminary data.</text>
</comment>
<sequence length="252" mass="28782">KLGVKFVDAKQSVFLANGVKLVSSGRANVLVDINGVKKMVVLRVFPKLQHNLIIGLDIIRLFGLEQRKDLCIYMDDCLCTVTDVSVPMDKSFDDWSVLMDQSSDLFVGIGKSGKIRHRIDLISDKFGIRHEMSDLVELSQKRILANRSAQTLQKFQYDKDVKLEVLEPGDLVLWHQLDRALGSSKKLNKRWRGPFKIRAKEGPNFLIVDNFGNTRWIHHNHLKKVDSLFGESSNDILRSRGRPRLFNRGGEE</sequence>
<dbReference type="EMBL" id="NJHN03000106">
    <property type="protein sequence ID" value="KAH9414689.1"/>
    <property type="molecule type" value="Genomic_DNA"/>
</dbReference>
<feature type="non-terminal residue" evidence="1">
    <location>
        <position position="1"/>
    </location>
</feature>
<keyword evidence="2" id="KW-1185">Reference proteome</keyword>
<proteinExistence type="predicted"/>
<protein>
    <submittedName>
        <fullName evidence="1">Uncharacterized protein</fullName>
    </submittedName>
</protein>